<organism evidence="2 5">
    <name type="scientific">Priapulus caudatus</name>
    <name type="common">Priapulid worm</name>
    <dbReference type="NCBI Taxonomy" id="37621"/>
    <lineage>
        <taxon>Eukaryota</taxon>
        <taxon>Metazoa</taxon>
        <taxon>Ecdysozoa</taxon>
        <taxon>Scalidophora</taxon>
        <taxon>Priapulida</taxon>
        <taxon>Priapulimorpha</taxon>
        <taxon>Priapulimorphida</taxon>
        <taxon>Priapulidae</taxon>
        <taxon>Priapulus</taxon>
    </lineage>
</organism>
<keyword evidence="1" id="KW-1133">Transmembrane helix</keyword>
<dbReference type="GeneID" id="106817591"/>
<evidence type="ECO:0000313" key="4">
    <source>
        <dbReference type="RefSeq" id="XP_014677759.1"/>
    </source>
</evidence>
<keyword evidence="1" id="KW-0812">Transmembrane</keyword>
<evidence type="ECO:0000313" key="2">
    <source>
        <dbReference type="Proteomes" id="UP000695022"/>
    </source>
</evidence>
<keyword evidence="1" id="KW-0472">Membrane</keyword>
<evidence type="ECO:0000313" key="5">
    <source>
        <dbReference type="RefSeq" id="XP_014677760.1"/>
    </source>
</evidence>
<proteinExistence type="predicted"/>
<protein>
    <submittedName>
        <fullName evidence="3 4">Keratin-associated protein 5-9-like</fullName>
    </submittedName>
</protein>
<dbReference type="RefSeq" id="XP_014677760.1">
    <property type="nucleotide sequence ID" value="XM_014822274.1"/>
</dbReference>
<evidence type="ECO:0000256" key="1">
    <source>
        <dbReference type="SAM" id="Phobius"/>
    </source>
</evidence>
<keyword evidence="2" id="KW-1185">Reference proteome</keyword>
<dbReference type="RefSeq" id="XP_014677759.1">
    <property type="nucleotide sequence ID" value="XM_014822273.1"/>
</dbReference>
<dbReference type="Proteomes" id="UP000695022">
    <property type="component" value="Unplaced"/>
</dbReference>
<accession>A0ABM1EZY9</accession>
<gene>
    <name evidence="3 4 5" type="primary">LOC106817591</name>
</gene>
<evidence type="ECO:0000313" key="3">
    <source>
        <dbReference type="RefSeq" id="XP_014677758.1"/>
    </source>
</evidence>
<name>A0ABM1EZY9_PRICU</name>
<sequence>MEGTPTTEPEDALLLPTAAICVIAIGGYVFLIVIFLLIRQVLMDRGMCGECKHVCGKEGEQCACCQCCITTLSQCDCKSPNCDICVDSVCPKPQKCDCGKLVTCAWCAQKDCCAGEPLCNSGSCECACSLPECDTVECLCFRIQLRQPFDSSR</sequence>
<dbReference type="RefSeq" id="XP_014677758.1">
    <property type="nucleotide sequence ID" value="XM_014822272.1"/>
</dbReference>
<reference evidence="3 4" key="1">
    <citation type="submission" date="2025-05" db="UniProtKB">
        <authorList>
            <consortium name="RefSeq"/>
        </authorList>
    </citation>
    <scope>IDENTIFICATION</scope>
</reference>
<feature type="transmembrane region" description="Helical" evidence="1">
    <location>
        <begin position="12"/>
        <end position="38"/>
    </location>
</feature>